<feature type="non-terminal residue" evidence="1">
    <location>
        <position position="148"/>
    </location>
</feature>
<dbReference type="EMBL" id="JABANO010040060">
    <property type="protein sequence ID" value="KAF4687613.1"/>
    <property type="molecule type" value="Genomic_DNA"/>
</dbReference>
<dbReference type="Proteomes" id="UP000553632">
    <property type="component" value="Unassembled WGS sequence"/>
</dbReference>
<protein>
    <recommendedName>
        <fullName evidence="3">Integrase zinc-binding domain-containing protein</fullName>
    </recommendedName>
</protein>
<dbReference type="AlphaFoldDB" id="A0A7J6NUR2"/>
<gene>
    <name evidence="1" type="ORF">FOZ63_014137</name>
</gene>
<evidence type="ECO:0008006" key="3">
    <source>
        <dbReference type="Google" id="ProtNLM"/>
    </source>
</evidence>
<evidence type="ECO:0000313" key="2">
    <source>
        <dbReference type="Proteomes" id="UP000553632"/>
    </source>
</evidence>
<accession>A0A7J6NUR2</accession>
<organism evidence="1 2">
    <name type="scientific">Perkinsus olseni</name>
    <name type="common">Perkinsus atlanticus</name>
    <dbReference type="NCBI Taxonomy" id="32597"/>
    <lineage>
        <taxon>Eukaryota</taxon>
        <taxon>Sar</taxon>
        <taxon>Alveolata</taxon>
        <taxon>Perkinsozoa</taxon>
        <taxon>Perkinsea</taxon>
        <taxon>Perkinsida</taxon>
        <taxon>Perkinsidae</taxon>
        <taxon>Perkinsus</taxon>
    </lineage>
</organism>
<reference evidence="1 2" key="1">
    <citation type="submission" date="2020-04" db="EMBL/GenBank/DDBJ databases">
        <title>Perkinsus olseni comparative genomics.</title>
        <authorList>
            <person name="Bogema D.R."/>
        </authorList>
    </citation>
    <scope>NUCLEOTIDE SEQUENCE [LARGE SCALE GENOMIC DNA]</scope>
    <source>
        <strain evidence="1 2">ATCC PRA-207</strain>
    </source>
</reference>
<feature type="non-terminal residue" evidence="1">
    <location>
        <position position="1"/>
    </location>
</feature>
<proteinExistence type="predicted"/>
<name>A0A7J6NUR2_PEROL</name>
<keyword evidence="2" id="KW-1185">Reference proteome</keyword>
<sequence>MRRTLEEITGMVWFSKICDITTEMLQSCDICVRKTKPLLVKHDVGLFSPTLLREATPWSIVCADIVYLPPGVPYLSQQCVVSKFACLCKISGEDVKVMKAYNSTVHSVTHRIAVEVLELDPIGKASDRVEWERLVNNAVKLAEEKLQR</sequence>
<comment type="caution">
    <text evidence="1">The sequence shown here is derived from an EMBL/GenBank/DDBJ whole genome shotgun (WGS) entry which is preliminary data.</text>
</comment>
<evidence type="ECO:0000313" key="1">
    <source>
        <dbReference type="EMBL" id="KAF4687613.1"/>
    </source>
</evidence>